<dbReference type="AlphaFoldDB" id="A0A1I4FTC8"/>
<organism evidence="1 2">
    <name type="scientific">Nitrosomonas aestuarii</name>
    <dbReference type="NCBI Taxonomy" id="52441"/>
    <lineage>
        <taxon>Bacteria</taxon>
        <taxon>Pseudomonadati</taxon>
        <taxon>Pseudomonadota</taxon>
        <taxon>Betaproteobacteria</taxon>
        <taxon>Nitrosomonadales</taxon>
        <taxon>Nitrosomonadaceae</taxon>
        <taxon>Nitrosomonas</taxon>
    </lineage>
</organism>
<name>A0A1I4FTC8_9PROT</name>
<sequence>MLAKIRIIPQSEVDRRLLDALIYREYLDATYTTIKNTPLIATDINEPR</sequence>
<proteinExistence type="predicted"/>
<dbReference type="Proteomes" id="UP000199533">
    <property type="component" value="Unassembled WGS sequence"/>
</dbReference>
<dbReference type="EMBL" id="FOSP01000042">
    <property type="protein sequence ID" value="SFL21065.1"/>
    <property type="molecule type" value="Genomic_DNA"/>
</dbReference>
<keyword evidence="2" id="KW-1185">Reference proteome</keyword>
<protein>
    <submittedName>
        <fullName evidence="1">Uncharacterized protein</fullName>
    </submittedName>
</protein>
<evidence type="ECO:0000313" key="1">
    <source>
        <dbReference type="EMBL" id="SFL21065.1"/>
    </source>
</evidence>
<reference evidence="2" key="1">
    <citation type="submission" date="2016-10" db="EMBL/GenBank/DDBJ databases">
        <authorList>
            <person name="Varghese N."/>
            <person name="Submissions S."/>
        </authorList>
    </citation>
    <scope>NUCLEOTIDE SEQUENCE [LARGE SCALE GENOMIC DNA]</scope>
    <source>
        <strain evidence="2">Nm69</strain>
    </source>
</reference>
<feature type="non-terminal residue" evidence="1">
    <location>
        <position position="48"/>
    </location>
</feature>
<accession>A0A1I4FTC8</accession>
<dbReference type="STRING" id="52441.SAMN05216302_104219"/>
<gene>
    <name evidence="1" type="ORF">SAMN05216302_104219</name>
</gene>
<evidence type="ECO:0000313" key="2">
    <source>
        <dbReference type="Proteomes" id="UP000199533"/>
    </source>
</evidence>